<dbReference type="Gene3D" id="2.60.200.40">
    <property type="match status" value="1"/>
</dbReference>
<comment type="cofactor">
    <cofactor evidence="1">
        <name>Mg(2+)</name>
        <dbReference type="ChEBI" id="CHEBI:18420"/>
    </cofactor>
</comment>
<keyword evidence="6" id="KW-0547">Nucleotide-binding</keyword>
<comment type="similarity">
    <text evidence="2">Belongs to the diacylglycerol/lipid kinase family.</text>
</comment>
<dbReference type="GO" id="GO:0016301">
    <property type="term" value="F:kinase activity"/>
    <property type="evidence" value="ECO:0007669"/>
    <property type="project" value="UniProtKB-KW"/>
</dbReference>
<keyword evidence="11" id="KW-0594">Phospholipid biosynthesis</keyword>
<dbReference type="RefSeq" id="WP_077720093.1">
    <property type="nucleotide sequence ID" value="NZ_CP019699.1"/>
</dbReference>
<evidence type="ECO:0000256" key="4">
    <source>
        <dbReference type="ARBA" id="ARBA00022679"/>
    </source>
</evidence>
<dbReference type="AlphaFoldDB" id="A0A1U9K863"/>
<evidence type="ECO:0000256" key="8">
    <source>
        <dbReference type="ARBA" id="ARBA00022840"/>
    </source>
</evidence>
<dbReference type="InterPro" id="IPR045540">
    <property type="entry name" value="YegS/DAGK_C"/>
</dbReference>
<dbReference type="PROSITE" id="PS50146">
    <property type="entry name" value="DAGK"/>
    <property type="match status" value="1"/>
</dbReference>
<dbReference type="STRING" id="1471761.B0W44_11130"/>
<keyword evidence="8" id="KW-0067">ATP-binding</keyword>
<dbReference type="PANTHER" id="PTHR12358">
    <property type="entry name" value="SPHINGOSINE KINASE"/>
    <property type="match status" value="1"/>
</dbReference>
<dbReference type="GO" id="GO:0005524">
    <property type="term" value="F:ATP binding"/>
    <property type="evidence" value="ECO:0007669"/>
    <property type="project" value="UniProtKB-KW"/>
</dbReference>
<keyword evidence="9" id="KW-0460">Magnesium</keyword>
<reference evidence="14 15" key="1">
    <citation type="journal article" date="2015" name="Int. J. Syst. Evol. Microbiol.">
        <title>Novibacillus thermophilus gen. nov., sp. nov., a Gram-staining-negative and moderately thermophilic member of the family Thermoactinomycetaceae.</title>
        <authorList>
            <person name="Yang G."/>
            <person name="Chen J."/>
            <person name="Zhou S."/>
        </authorList>
    </citation>
    <scope>NUCLEOTIDE SEQUENCE [LARGE SCALE GENOMIC DNA]</scope>
    <source>
        <strain evidence="14 15">SG-1</strain>
    </source>
</reference>
<dbReference type="EMBL" id="CP019699">
    <property type="protein sequence ID" value="AQS56234.1"/>
    <property type="molecule type" value="Genomic_DNA"/>
</dbReference>
<evidence type="ECO:0000259" key="13">
    <source>
        <dbReference type="PROSITE" id="PS50146"/>
    </source>
</evidence>
<evidence type="ECO:0000256" key="12">
    <source>
        <dbReference type="ARBA" id="ARBA00023264"/>
    </source>
</evidence>
<dbReference type="Proteomes" id="UP000188603">
    <property type="component" value="Chromosome"/>
</dbReference>
<keyword evidence="15" id="KW-1185">Reference proteome</keyword>
<dbReference type="KEGG" id="ntr:B0W44_11130"/>
<feature type="domain" description="DAGKc" evidence="13">
    <location>
        <begin position="1"/>
        <end position="128"/>
    </location>
</feature>
<dbReference type="NCBIfam" id="TIGR00147">
    <property type="entry name" value="YegS/Rv2252/BmrU family lipid kinase"/>
    <property type="match status" value="1"/>
</dbReference>
<evidence type="ECO:0000256" key="3">
    <source>
        <dbReference type="ARBA" id="ARBA00022516"/>
    </source>
</evidence>
<dbReference type="OrthoDB" id="9786026at2"/>
<accession>A0A1U9K863</accession>
<dbReference type="GO" id="GO:0005886">
    <property type="term" value="C:plasma membrane"/>
    <property type="evidence" value="ECO:0007669"/>
    <property type="project" value="TreeGrafter"/>
</dbReference>
<dbReference type="InterPro" id="IPR017438">
    <property type="entry name" value="ATP-NAD_kinase_N"/>
</dbReference>
<keyword evidence="7" id="KW-0418">Kinase</keyword>
<protein>
    <recommendedName>
        <fullName evidence="13">DAGKc domain-containing protein</fullName>
    </recommendedName>
</protein>
<dbReference type="InterPro" id="IPR005218">
    <property type="entry name" value="Diacylglycerol/lipid_kinase"/>
</dbReference>
<keyword evidence="5" id="KW-0479">Metal-binding</keyword>
<keyword evidence="10" id="KW-0443">Lipid metabolism</keyword>
<dbReference type="Pfam" id="PF19279">
    <property type="entry name" value="YegS_C"/>
    <property type="match status" value="1"/>
</dbReference>
<keyword evidence="12" id="KW-1208">Phospholipid metabolism</keyword>
<name>A0A1U9K863_9BACL</name>
<evidence type="ECO:0000256" key="5">
    <source>
        <dbReference type="ARBA" id="ARBA00022723"/>
    </source>
</evidence>
<evidence type="ECO:0000256" key="6">
    <source>
        <dbReference type="ARBA" id="ARBA00022741"/>
    </source>
</evidence>
<evidence type="ECO:0000313" key="15">
    <source>
        <dbReference type="Proteomes" id="UP000188603"/>
    </source>
</evidence>
<keyword evidence="3" id="KW-0444">Lipid biosynthesis</keyword>
<evidence type="ECO:0000256" key="10">
    <source>
        <dbReference type="ARBA" id="ARBA00023098"/>
    </source>
</evidence>
<dbReference type="Gene3D" id="3.40.50.10330">
    <property type="entry name" value="Probable inorganic polyphosphate/atp-NAD kinase, domain 1"/>
    <property type="match status" value="1"/>
</dbReference>
<evidence type="ECO:0000256" key="7">
    <source>
        <dbReference type="ARBA" id="ARBA00022777"/>
    </source>
</evidence>
<evidence type="ECO:0000313" key="14">
    <source>
        <dbReference type="EMBL" id="AQS56234.1"/>
    </source>
</evidence>
<sequence length="295" mass="32236">MITFIVNPLSAGGRGQKVWSKLEPILNEKGIQYAVHFTEYPAHARELVKTVFQAGEVQAVVAVGGDGTVHEVAQDLVGTEVPLGFIPCGSGNDFARALRIPVDCVKALERILTHRPHKIDMAKINGHYFVNGAGVGFDAAVAKLSNASKMKCWLNYVKLGRFAYAANALRMLSSFRPTDVVLTIDGERVPFSHVWLVAVCNVPYYAGGMKICPQAAWDDGRLDVCIVHNMRRVTLLSNLTKVFSGSHVSVPGVTMFRARTVSVEPAERLYVHTDGECYLTTPVTMTIHSNALNVL</sequence>
<keyword evidence="4" id="KW-0808">Transferase</keyword>
<dbReference type="InterPro" id="IPR016064">
    <property type="entry name" value="NAD/diacylglycerol_kinase_sf"/>
</dbReference>
<dbReference type="Pfam" id="PF00781">
    <property type="entry name" value="DAGK_cat"/>
    <property type="match status" value="1"/>
</dbReference>
<evidence type="ECO:0000256" key="2">
    <source>
        <dbReference type="ARBA" id="ARBA00005983"/>
    </source>
</evidence>
<dbReference type="GO" id="GO:0008654">
    <property type="term" value="P:phospholipid biosynthetic process"/>
    <property type="evidence" value="ECO:0007669"/>
    <property type="project" value="UniProtKB-KW"/>
</dbReference>
<dbReference type="InterPro" id="IPR050187">
    <property type="entry name" value="Lipid_Phosphate_FormReg"/>
</dbReference>
<dbReference type="PANTHER" id="PTHR12358:SF106">
    <property type="entry name" value="LIPID KINASE YEGS"/>
    <property type="match status" value="1"/>
</dbReference>
<dbReference type="SUPFAM" id="SSF111331">
    <property type="entry name" value="NAD kinase/diacylglycerol kinase-like"/>
    <property type="match status" value="1"/>
</dbReference>
<proteinExistence type="inferred from homology"/>
<dbReference type="GO" id="GO:0046872">
    <property type="term" value="F:metal ion binding"/>
    <property type="evidence" value="ECO:0007669"/>
    <property type="project" value="UniProtKB-KW"/>
</dbReference>
<organism evidence="14 15">
    <name type="scientific">Novibacillus thermophilus</name>
    <dbReference type="NCBI Taxonomy" id="1471761"/>
    <lineage>
        <taxon>Bacteria</taxon>
        <taxon>Bacillati</taxon>
        <taxon>Bacillota</taxon>
        <taxon>Bacilli</taxon>
        <taxon>Bacillales</taxon>
        <taxon>Thermoactinomycetaceae</taxon>
        <taxon>Novibacillus</taxon>
    </lineage>
</organism>
<evidence type="ECO:0000256" key="9">
    <source>
        <dbReference type="ARBA" id="ARBA00022842"/>
    </source>
</evidence>
<dbReference type="SMART" id="SM00046">
    <property type="entry name" value="DAGKc"/>
    <property type="match status" value="1"/>
</dbReference>
<gene>
    <name evidence="14" type="ORF">B0W44_11130</name>
</gene>
<evidence type="ECO:0000256" key="1">
    <source>
        <dbReference type="ARBA" id="ARBA00001946"/>
    </source>
</evidence>
<evidence type="ECO:0000256" key="11">
    <source>
        <dbReference type="ARBA" id="ARBA00023209"/>
    </source>
</evidence>
<dbReference type="InterPro" id="IPR001206">
    <property type="entry name" value="Diacylglycerol_kinase_cat_dom"/>
</dbReference>